<sequence length="326" mass="38321">MSNIQKVGSNLWVAPEHFGVTPKFQRTEHALNYYPNGASLLHETLNPGNKKFRFDYEDEPDHPDYPGDLSAKYLGEVFDHSSAGGHDGYLDMRVNSVTNRDVFFYSGLIVAFIWWTFDYLVIRSFTTWVVPESIIYGMYFLCFGLSSITFLCPLATPVRFHKKNQEVYVWHKKVLYRIPWQECELSVQVAKRNEGYRGLQDGYQLTLWLNPKHAVNQDLTGQKHVALNMLHNMNHHIPLYTYWEYVRRYMNSEQPLYIEITKKPRRPSFNTELARKTGYLKAVLVFIITAPFVFLFNPNKMALLTPVKHKWPKEVHEWTGECCNWH</sequence>
<proteinExistence type="predicted"/>
<keyword evidence="1" id="KW-1133">Transmembrane helix</keyword>
<dbReference type="OrthoDB" id="6356576at2"/>
<dbReference type="InterPro" id="IPR046554">
    <property type="entry name" value="DUF6708"/>
</dbReference>
<accession>A0A5C8Z806</accession>
<name>A0A5C8Z806_9GAMM</name>
<gene>
    <name evidence="3" type="ORF">FME95_06785</name>
</gene>
<reference evidence="3 4" key="1">
    <citation type="submission" date="2019-07" db="EMBL/GenBank/DDBJ databases">
        <title>Reinekea sp. strain SSH23 genome sequencing and assembly.</title>
        <authorList>
            <person name="Kim I."/>
        </authorList>
    </citation>
    <scope>NUCLEOTIDE SEQUENCE [LARGE SCALE GENOMIC DNA]</scope>
    <source>
        <strain evidence="3 4">SSH23</strain>
    </source>
</reference>
<evidence type="ECO:0000313" key="3">
    <source>
        <dbReference type="EMBL" id="TXR54235.1"/>
    </source>
</evidence>
<keyword evidence="4" id="KW-1185">Reference proteome</keyword>
<comment type="caution">
    <text evidence="3">The sequence shown here is derived from an EMBL/GenBank/DDBJ whole genome shotgun (WGS) entry which is preliminary data.</text>
</comment>
<feature type="domain" description="DUF6708" evidence="2">
    <location>
        <begin position="140"/>
        <end position="316"/>
    </location>
</feature>
<dbReference type="RefSeq" id="WP_147713633.1">
    <property type="nucleotide sequence ID" value="NZ_VKAD01000001.1"/>
</dbReference>
<evidence type="ECO:0000313" key="4">
    <source>
        <dbReference type="Proteomes" id="UP000321764"/>
    </source>
</evidence>
<dbReference type="AlphaFoldDB" id="A0A5C8Z806"/>
<protein>
    <recommendedName>
        <fullName evidence="2">DUF6708 domain-containing protein</fullName>
    </recommendedName>
</protein>
<evidence type="ECO:0000259" key="2">
    <source>
        <dbReference type="Pfam" id="PF20455"/>
    </source>
</evidence>
<keyword evidence="1" id="KW-0812">Transmembrane</keyword>
<dbReference type="EMBL" id="VKAD01000001">
    <property type="protein sequence ID" value="TXR54235.1"/>
    <property type="molecule type" value="Genomic_DNA"/>
</dbReference>
<feature type="transmembrane region" description="Helical" evidence="1">
    <location>
        <begin position="134"/>
        <end position="155"/>
    </location>
</feature>
<feature type="transmembrane region" description="Helical" evidence="1">
    <location>
        <begin position="278"/>
        <end position="296"/>
    </location>
</feature>
<organism evidence="3 4">
    <name type="scientific">Reinekea thalattae</name>
    <dbReference type="NCBI Taxonomy" id="2593301"/>
    <lineage>
        <taxon>Bacteria</taxon>
        <taxon>Pseudomonadati</taxon>
        <taxon>Pseudomonadota</taxon>
        <taxon>Gammaproteobacteria</taxon>
        <taxon>Oceanospirillales</taxon>
        <taxon>Saccharospirillaceae</taxon>
        <taxon>Reinekea</taxon>
    </lineage>
</organism>
<evidence type="ECO:0000256" key="1">
    <source>
        <dbReference type="SAM" id="Phobius"/>
    </source>
</evidence>
<keyword evidence="1" id="KW-0472">Membrane</keyword>
<dbReference type="Proteomes" id="UP000321764">
    <property type="component" value="Unassembled WGS sequence"/>
</dbReference>
<feature type="transmembrane region" description="Helical" evidence="1">
    <location>
        <begin position="102"/>
        <end position="122"/>
    </location>
</feature>
<dbReference type="Pfam" id="PF20455">
    <property type="entry name" value="DUF6708"/>
    <property type="match status" value="1"/>
</dbReference>